<dbReference type="InterPro" id="IPR013785">
    <property type="entry name" value="Aldolase_TIM"/>
</dbReference>
<dbReference type="EC" id="3.2.1.22" evidence="5"/>
<dbReference type="PANTHER" id="PTHR11452">
    <property type="entry name" value="ALPHA-GALACTOSIDASE/ALPHA-N-ACETYLGALACTOSAMINIDASE"/>
    <property type="match status" value="1"/>
</dbReference>
<dbReference type="AlphaFoldDB" id="A0A239LZK3"/>
<dbReference type="PRINTS" id="PR00740">
    <property type="entry name" value="GLHYDRLASE27"/>
</dbReference>
<evidence type="ECO:0000256" key="6">
    <source>
        <dbReference type="SAM" id="SignalP"/>
    </source>
</evidence>
<comment type="catalytic activity">
    <reaction evidence="5">
        <text>Hydrolysis of terminal, non-reducing alpha-D-galactose residues in alpha-D-galactosides, including galactose oligosaccharides, galactomannans and galactolipids.</text>
        <dbReference type="EC" id="3.2.1.22"/>
    </reaction>
</comment>
<dbReference type="RefSeq" id="WP_217897074.1">
    <property type="nucleotide sequence ID" value="NZ_FZOU01000008.1"/>
</dbReference>
<dbReference type="InterPro" id="IPR041233">
    <property type="entry name" value="Melibiase_C"/>
</dbReference>
<dbReference type="InterPro" id="IPR013780">
    <property type="entry name" value="Glyco_hydro_b"/>
</dbReference>
<keyword evidence="5" id="KW-1015">Disulfide bond</keyword>
<dbReference type="GO" id="GO:0004557">
    <property type="term" value="F:alpha-galactosidase activity"/>
    <property type="evidence" value="ECO:0007669"/>
    <property type="project" value="UniProtKB-EC"/>
</dbReference>
<evidence type="ECO:0000256" key="2">
    <source>
        <dbReference type="ARBA" id="ARBA00022729"/>
    </source>
</evidence>
<keyword evidence="2 6" id="KW-0732">Signal</keyword>
<gene>
    <name evidence="8" type="ORF">SAMN05421770_10851</name>
</gene>
<accession>A0A239LZK3</accession>
<keyword evidence="3 5" id="KW-0378">Hydrolase</keyword>
<dbReference type="SUPFAM" id="SSF51011">
    <property type="entry name" value="Glycosyl hydrolase domain"/>
    <property type="match status" value="1"/>
</dbReference>
<dbReference type="Gene3D" id="3.20.20.70">
    <property type="entry name" value="Aldolase class I"/>
    <property type="match status" value="1"/>
</dbReference>
<protein>
    <recommendedName>
        <fullName evidence="5">Alpha-galactosidase</fullName>
        <ecNumber evidence="5">3.2.1.22</ecNumber>
    </recommendedName>
    <alternativeName>
        <fullName evidence="5">Melibiase</fullName>
    </alternativeName>
</protein>
<dbReference type="Pfam" id="PF17801">
    <property type="entry name" value="Melibiase_C"/>
    <property type="match status" value="1"/>
</dbReference>
<evidence type="ECO:0000313" key="8">
    <source>
        <dbReference type="EMBL" id="SNT35099.1"/>
    </source>
</evidence>
<evidence type="ECO:0000259" key="7">
    <source>
        <dbReference type="Pfam" id="PF17801"/>
    </source>
</evidence>
<sequence length="455" mass="50540">MKSTLRIFALGLICLLSVFRAPAQTPKPVLAATPPMGWNSWDAYGLTITEAQFRDNVAVLAKTLRPFGWSYAVIDEGWFLKNPLDRPSPEKLAYEIDANGRYIPVPARFPSALEGGRNMGFAQLGRDVHAQGLKFGIHIVRGIPRESVARNLPIAGSRFQSVDAADQTDPCPWDPTNWGVKDTPAGQAWYDSLLAQYAAWGVDYLKVDCISDHPYKPAEIRMLHRAIAKTGRPIVLSLSPGPTSPGVAKELIPMAQMWRISDDMWDYWKSPSHFPRNLYSQFELAAAWAPYAKPGTWPDADMLPFGYLGPEPGDGKARDSRLTHDEQRTMMTLWAMMRSPLVLGANLTNLDDWTTKLLTNRDVLAVDQLGHGQRQVSREGDIVVWSSEGAGGVRYLAVFNLNDSERKVVRSYGFYNLPAKRYAARELWSGVESPAAEGVAVMIPAHGCVLFELKP</sequence>
<evidence type="ECO:0000256" key="5">
    <source>
        <dbReference type="RuleBase" id="RU361168"/>
    </source>
</evidence>
<proteinExistence type="inferred from homology"/>
<reference evidence="8 9" key="1">
    <citation type="submission" date="2017-06" db="EMBL/GenBank/DDBJ databases">
        <authorList>
            <person name="Kim H.J."/>
            <person name="Triplett B.A."/>
        </authorList>
    </citation>
    <scope>NUCLEOTIDE SEQUENCE [LARGE SCALE GENOMIC DNA]</scope>
    <source>
        <strain evidence="8 9">DSM 18704</strain>
    </source>
</reference>
<feature type="signal peptide" evidence="6">
    <location>
        <begin position="1"/>
        <end position="23"/>
    </location>
</feature>
<dbReference type="Pfam" id="PF16499">
    <property type="entry name" value="Melibiase_2"/>
    <property type="match status" value="1"/>
</dbReference>
<evidence type="ECO:0000313" key="9">
    <source>
        <dbReference type="Proteomes" id="UP000198356"/>
    </source>
</evidence>
<dbReference type="InterPro" id="IPR017853">
    <property type="entry name" value="GH"/>
</dbReference>
<dbReference type="SUPFAM" id="SSF51445">
    <property type="entry name" value="(Trans)glycosidases"/>
    <property type="match status" value="1"/>
</dbReference>
<keyword evidence="4 5" id="KW-0326">Glycosidase</keyword>
<evidence type="ECO:0000256" key="1">
    <source>
        <dbReference type="ARBA" id="ARBA00009743"/>
    </source>
</evidence>
<comment type="similarity">
    <text evidence="1 5">Belongs to the glycosyl hydrolase 27 family.</text>
</comment>
<name>A0A239LZK3_9BACT</name>
<dbReference type="EMBL" id="FZOU01000008">
    <property type="protein sequence ID" value="SNT35099.1"/>
    <property type="molecule type" value="Genomic_DNA"/>
</dbReference>
<dbReference type="InterPro" id="IPR002241">
    <property type="entry name" value="Glyco_hydro_27"/>
</dbReference>
<feature type="chain" id="PRO_5012308793" description="Alpha-galactosidase" evidence="6">
    <location>
        <begin position="24"/>
        <end position="455"/>
    </location>
</feature>
<feature type="domain" description="Alpha galactosidase C-terminal" evidence="7">
    <location>
        <begin position="379"/>
        <end position="453"/>
    </location>
</feature>
<dbReference type="Gene3D" id="2.60.40.1180">
    <property type="entry name" value="Golgi alpha-mannosidase II"/>
    <property type="match status" value="1"/>
</dbReference>
<dbReference type="CDD" id="cd14792">
    <property type="entry name" value="GH27"/>
    <property type="match status" value="1"/>
</dbReference>
<evidence type="ECO:0000256" key="3">
    <source>
        <dbReference type="ARBA" id="ARBA00022801"/>
    </source>
</evidence>
<dbReference type="Proteomes" id="UP000198356">
    <property type="component" value="Unassembled WGS sequence"/>
</dbReference>
<evidence type="ECO:0000256" key="4">
    <source>
        <dbReference type="ARBA" id="ARBA00023295"/>
    </source>
</evidence>
<dbReference type="GO" id="GO:0005975">
    <property type="term" value="P:carbohydrate metabolic process"/>
    <property type="evidence" value="ECO:0007669"/>
    <property type="project" value="InterPro"/>
</dbReference>
<organism evidence="8 9">
    <name type="scientific">Granulicella rosea</name>
    <dbReference type="NCBI Taxonomy" id="474952"/>
    <lineage>
        <taxon>Bacteria</taxon>
        <taxon>Pseudomonadati</taxon>
        <taxon>Acidobacteriota</taxon>
        <taxon>Terriglobia</taxon>
        <taxon>Terriglobales</taxon>
        <taxon>Acidobacteriaceae</taxon>
        <taxon>Granulicella</taxon>
    </lineage>
</organism>
<keyword evidence="9" id="KW-1185">Reference proteome</keyword>
<dbReference type="PANTHER" id="PTHR11452:SF42">
    <property type="entry name" value="ALPHA-GALACTOSIDASE"/>
    <property type="match status" value="1"/>
</dbReference>